<dbReference type="PANTHER" id="PTHR47485">
    <property type="entry name" value="THYLAKOID LUMENAL 17.4 KDA PROTEIN, CHLOROPLASTIC"/>
    <property type="match status" value="1"/>
</dbReference>
<dbReference type="PANTHER" id="PTHR47485:SF1">
    <property type="entry name" value="THYLAKOID LUMENAL 17.4 KDA PROTEIN, CHLOROPLASTIC"/>
    <property type="match status" value="1"/>
</dbReference>
<dbReference type="EMBL" id="UINC01008029">
    <property type="protein sequence ID" value="SVA36169.1"/>
    <property type="molecule type" value="Genomic_DNA"/>
</dbReference>
<dbReference type="SUPFAM" id="SSF141571">
    <property type="entry name" value="Pentapeptide repeat-like"/>
    <property type="match status" value="1"/>
</dbReference>
<keyword evidence="1" id="KW-0677">Repeat</keyword>
<name>A0A381V717_9ZZZZ</name>
<evidence type="ECO:0000256" key="1">
    <source>
        <dbReference type="ARBA" id="ARBA00022737"/>
    </source>
</evidence>
<evidence type="ECO:0000313" key="2">
    <source>
        <dbReference type="EMBL" id="SVA36169.1"/>
    </source>
</evidence>
<dbReference type="Gene3D" id="2.160.20.80">
    <property type="entry name" value="E3 ubiquitin-protein ligase SopA"/>
    <property type="match status" value="1"/>
</dbReference>
<dbReference type="Pfam" id="PF13599">
    <property type="entry name" value="Pentapeptide_4"/>
    <property type="match status" value="1"/>
</dbReference>
<feature type="non-terminal residue" evidence="2">
    <location>
        <position position="1"/>
    </location>
</feature>
<dbReference type="InterPro" id="IPR001646">
    <property type="entry name" value="5peptide_repeat"/>
</dbReference>
<sequence length="104" mass="11279">NQLVLDSGFPNKAIIDKDVSGNDLVQYYILINTFQNANLSNVNFSNTDLRFSIFYDGTLTDANFSNADLTGSTFQNADLNGAVLEGAIIDAVNLKCKNHPACSN</sequence>
<dbReference type="AlphaFoldDB" id="A0A381V717"/>
<protein>
    <recommendedName>
        <fullName evidence="3">Pentapeptide repeat-containing protein</fullName>
    </recommendedName>
</protein>
<proteinExistence type="predicted"/>
<reference evidence="2" key="1">
    <citation type="submission" date="2018-05" db="EMBL/GenBank/DDBJ databases">
        <authorList>
            <person name="Lanie J.A."/>
            <person name="Ng W.-L."/>
            <person name="Kazmierczak K.M."/>
            <person name="Andrzejewski T.M."/>
            <person name="Davidsen T.M."/>
            <person name="Wayne K.J."/>
            <person name="Tettelin H."/>
            <person name="Glass J.I."/>
            <person name="Rusch D."/>
            <person name="Podicherti R."/>
            <person name="Tsui H.-C.T."/>
            <person name="Winkler M.E."/>
        </authorList>
    </citation>
    <scope>NUCLEOTIDE SEQUENCE</scope>
</reference>
<evidence type="ECO:0008006" key="3">
    <source>
        <dbReference type="Google" id="ProtNLM"/>
    </source>
</evidence>
<accession>A0A381V717</accession>
<organism evidence="2">
    <name type="scientific">marine metagenome</name>
    <dbReference type="NCBI Taxonomy" id="408172"/>
    <lineage>
        <taxon>unclassified sequences</taxon>
        <taxon>metagenomes</taxon>
        <taxon>ecological metagenomes</taxon>
    </lineage>
</organism>
<gene>
    <name evidence="2" type="ORF">METZ01_LOCUS89023</name>
</gene>